<dbReference type="EMBL" id="MDYQ01000112">
    <property type="protein sequence ID" value="PRP81973.1"/>
    <property type="molecule type" value="Genomic_DNA"/>
</dbReference>
<dbReference type="SUPFAM" id="SSF52151">
    <property type="entry name" value="FabD/lysophospholipase-like"/>
    <property type="match status" value="1"/>
</dbReference>
<feature type="region of interest" description="Disordered" evidence="4">
    <location>
        <begin position="874"/>
        <end position="894"/>
    </location>
</feature>
<dbReference type="GO" id="GO:0047372">
    <property type="term" value="F:monoacylglycerol lipase activity"/>
    <property type="evidence" value="ECO:0007669"/>
    <property type="project" value="TreeGrafter"/>
</dbReference>
<feature type="transmembrane region" description="Helical" evidence="5">
    <location>
        <begin position="444"/>
        <end position="465"/>
    </location>
</feature>
<dbReference type="PANTHER" id="PTHR32176">
    <property type="entry name" value="XYLOSE ISOMERASE"/>
    <property type="match status" value="1"/>
</dbReference>
<dbReference type="SUPFAM" id="SSF46565">
    <property type="entry name" value="Chaperone J-domain"/>
    <property type="match status" value="1"/>
</dbReference>
<dbReference type="PANTHER" id="PTHR32176:SF92">
    <property type="entry name" value="XYLOSE ISOMERASE"/>
    <property type="match status" value="1"/>
</dbReference>
<feature type="domain" description="PNPLA" evidence="6">
    <location>
        <begin position="899"/>
        <end position="1082"/>
    </location>
</feature>
<dbReference type="Proteomes" id="UP000241769">
    <property type="component" value="Unassembled WGS sequence"/>
</dbReference>
<evidence type="ECO:0000313" key="7">
    <source>
        <dbReference type="EMBL" id="PRP81973.1"/>
    </source>
</evidence>
<keyword evidence="5" id="KW-0472">Membrane</keyword>
<evidence type="ECO:0000256" key="4">
    <source>
        <dbReference type="SAM" id="MobiDB-lite"/>
    </source>
</evidence>
<gene>
    <name evidence="7" type="ORF">PROFUN_10467</name>
</gene>
<dbReference type="Gene3D" id="3.40.1090.10">
    <property type="entry name" value="Cytosolic phospholipase A2 catalytic domain"/>
    <property type="match status" value="1"/>
</dbReference>
<evidence type="ECO:0000256" key="2">
    <source>
        <dbReference type="ARBA" id="ARBA00023098"/>
    </source>
</evidence>
<keyword evidence="5" id="KW-1133">Transmembrane helix</keyword>
<dbReference type="InParanoid" id="A0A2P6NDD4"/>
<protein>
    <submittedName>
        <fullName evidence="7">Patatin</fullName>
    </submittedName>
</protein>
<feature type="active site" description="Proton acceptor" evidence="3">
    <location>
        <position position="1069"/>
    </location>
</feature>
<dbReference type="GO" id="GO:0016042">
    <property type="term" value="P:lipid catabolic process"/>
    <property type="evidence" value="ECO:0007669"/>
    <property type="project" value="UniProtKB-UniRule"/>
</dbReference>
<dbReference type="Pfam" id="PF01734">
    <property type="entry name" value="Patatin"/>
    <property type="match status" value="1"/>
</dbReference>
<dbReference type="AlphaFoldDB" id="A0A2P6NDD4"/>
<name>A0A2P6NDD4_9EUKA</name>
<dbReference type="InterPro" id="IPR016035">
    <property type="entry name" value="Acyl_Trfase/lysoPLipase"/>
</dbReference>
<dbReference type="PROSITE" id="PS51635">
    <property type="entry name" value="PNPLA"/>
    <property type="match status" value="1"/>
</dbReference>
<dbReference type="GO" id="GO:0004620">
    <property type="term" value="F:phospholipase activity"/>
    <property type="evidence" value="ECO:0007669"/>
    <property type="project" value="TreeGrafter"/>
</dbReference>
<comment type="similarity">
    <text evidence="1">Belongs to the patatin family.</text>
</comment>
<dbReference type="CDD" id="cd06257">
    <property type="entry name" value="DnaJ"/>
    <property type="match status" value="1"/>
</dbReference>
<reference evidence="7 8" key="1">
    <citation type="journal article" date="2018" name="Genome Biol. Evol.">
        <title>Multiple Roots of Fruiting Body Formation in Amoebozoa.</title>
        <authorList>
            <person name="Hillmann F."/>
            <person name="Forbes G."/>
            <person name="Novohradska S."/>
            <person name="Ferling I."/>
            <person name="Riege K."/>
            <person name="Groth M."/>
            <person name="Westermann M."/>
            <person name="Marz M."/>
            <person name="Spaller T."/>
            <person name="Winckler T."/>
            <person name="Schaap P."/>
            <person name="Glockner G."/>
        </authorList>
    </citation>
    <scope>NUCLEOTIDE SEQUENCE [LARGE SCALE GENOMIC DNA]</scope>
    <source>
        <strain evidence="7 8">Jena</strain>
    </source>
</reference>
<keyword evidence="2 3" id="KW-0443">Lipid metabolism</keyword>
<evidence type="ECO:0000256" key="3">
    <source>
        <dbReference type="PROSITE-ProRule" id="PRU01161"/>
    </source>
</evidence>
<keyword evidence="8" id="KW-1185">Reference proteome</keyword>
<evidence type="ECO:0000313" key="8">
    <source>
        <dbReference type="Proteomes" id="UP000241769"/>
    </source>
</evidence>
<keyword evidence="3" id="KW-0378">Hydrolase</keyword>
<sequence length="1198" mass="135873">MPSQDGPFVKYGDNYYSIPELGLKNVKARLPFIHYQAARMKSTTPEEFDQAIQRLNQRNDDTIQPLVSAIIAHLPQLPERSPTQLVHLLNLKEQICRCQEPVLSLRLLLQDEEIPDDAHDDVQTVLCMAEMMESGFVHFISNVEMEHLEATYGGLHTAEMDRHYRRCSLLFHPDKNQGRTEEQKKACERVFLCLQETYRAKKTPHKAALEANLCEKEGNKHFAKYREYRQVSDECERRVAQKGQLEEAIRSYKAGRDAADRHRDKLLQIRFRRYLAVCLFALKQYPEAELTVVVALRMMNKMFNTIHLNRHLLPAQMKEELQGLVNITKRIHQEEPQVRKPFTYLSADEQIAMEQDLLDRQQDLMLKKGLAQLSTIITMNDEILSNDRRGAAAHQLKGIANVIFGLASAGVGMVGTTGVIFSAGTAPVLAGGVVVGSTLAITPVGWAIAAGVLVGGLGVAIFGIVRGRKVIRDGKKLFREPEIRKALSERIIEAIEAHSHRRFSSFVEKLREPYDEDCPPLFPSKMRDIRIDPLVEFLKCRGFRVDGIVQLLLITADTLVVWEDPHDPSTAAMRRTNAIQLLNDIINCIKLTEMAKELDKDVRNSREKSLRFHYRKYTTLEGYDRAKMAEQYKGNEDMPFGARLMEMRFIAKINRAILYILENSSDGRSMAQNVLNEIQLRTYVETQHQFACDNIQHRLDALEDFMQSEDIISLNPMLTNTGEPAPPPRVTSCEIKAARSEELPEYTSARLLTRAAHEHSSGQGLASLELYIDAVKIWRRIHGRERNEENTIGIITCLYRLNKFDACKTFLDNQGETNMTPYLWNLWHARLFRKLNNDREALMYIRYALQETTTPEATQELKWIQAAESRRISIEKRRREDSRPAPYPSTEPPGQYNILSIDGGGIRGVIPTVLLSEIEKETNRPCSILFSAMGGTSVGGVCAGALSLPDGLNSTRPKYSAEFLLNYFIHQGQELFGSATGKIVGLISPTYRNRGRIAAFEDIFGQAQMQDTLVPLYITALKKSFLNETTIVSSYNHRKGWSIREAMMCTTAAPTFFQSIEVRGEHFVDGGVMLNHPAQRIYTECRNDSDLDHRKVHVLSLGTGTSIKQLDPHDQLGQGSLYWGLNLHRTLGAQEGDSVVTTISGHSNFRCQVFSDRELKMDDCSEGNMDNLLGLAYRYIDENKDINIPRMLGLDPDA</sequence>
<feature type="short sequence motif" description="DGA/G" evidence="3">
    <location>
        <begin position="1069"/>
        <end position="1071"/>
    </location>
</feature>
<feature type="short sequence motif" description="GXGXXG" evidence="3">
    <location>
        <begin position="903"/>
        <end position="908"/>
    </location>
</feature>
<feature type="short sequence motif" description="GXSXG" evidence="3">
    <location>
        <begin position="935"/>
        <end position="939"/>
    </location>
</feature>
<dbReference type="InterPro" id="IPR036869">
    <property type="entry name" value="J_dom_sf"/>
</dbReference>
<dbReference type="STRING" id="1890364.A0A2P6NDD4"/>
<organism evidence="7 8">
    <name type="scientific">Planoprotostelium fungivorum</name>
    <dbReference type="NCBI Taxonomy" id="1890364"/>
    <lineage>
        <taxon>Eukaryota</taxon>
        <taxon>Amoebozoa</taxon>
        <taxon>Evosea</taxon>
        <taxon>Variosea</taxon>
        <taxon>Cavosteliida</taxon>
        <taxon>Cavosteliaceae</taxon>
        <taxon>Planoprotostelium</taxon>
    </lineage>
</organism>
<dbReference type="InterPro" id="IPR002641">
    <property type="entry name" value="PNPLA_dom"/>
</dbReference>
<keyword evidence="5" id="KW-0812">Transmembrane</keyword>
<feature type="compositionally biased region" description="Basic and acidic residues" evidence="4">
    <location>
        <begin position="874"/>
        <end position="883"/>
    </location>
</feature>
<keyword evidence="3" id="KW-0442">Lipid degradation</keyword>
<dbReference type="OrthoDB" id="1658288at2759"/>
<dbReference type="CDD" id="cd07199">
    <property type="entry name" value="Pat17_PNPLA8_PNPLA9_like"/>
    <property type="match status" value="1"/>
</dbReference>
<evidence type="ECO:0000259" key="6">
    <source>
        <dbReference type="PROSITE" id="PS51635"/>
    </source>
</evidence>
<accession>A0A2P6NDD4</accession>
<comment type="caution">
    <text evidence="7">The sequence shown here is derived from an EMBL/GenBank/DDBJ whole genome shotgun (WGS) entry which is preliminary data.</text>
</comment>
<dbReference type="Gene3D" id="1.10.287.110">
    <property type="entry name" value="DnaJ domain"/>
    <property type="match status" value="1"/>
</dbReference>
<proteinExistence type="inferred from homology"/>
<evidence type="ECO:0000256" key="5">
    <source>
        <dbReference type="SAM" id="Phobius"/>
    </source>
</evidence>
<feature type="active site" description="Nucleophile" evidence="3">
    <location>
        <position position="937"/>
    </location>
</feature>
<dbReference type="InterPro" id="IPR001623">
    <property type="entry name" value="DnaJ_domain"/>
</dbReference>
<evidence type="ECO:0000256" key="1">
    <source>
        <dbReference type="ARBA" id="ARBA00010240"/>
    </source>
</evidence>